<dbReference type="PANTHER" id="PTHR43776">
    <property type="entry name" value="TRANSPORT ATP-BINDING PROTEIN"/>
    <property type="match status" value="1"/>
</dbReference>
<dbReference type="AlphaFoldDB" id="A0A9D2JE22"/>
<dbReference type="GO" id="GO:0055085">
    <property type="term" value="P:transmembrane transport"/>
    <property type="evidence" value="ECO:0007669"/>
    <property type="project" value="UniProtKB-ARBA"/>
</dbReference>
<sequence>MSTTANAAEATEKNEAVTAVPTERADAELLEANGLVKRFPLKRTIFDAMLHKERKALTAVDDVSLTLAQGETLGLVGESGCGKSTLARTIINLYRPTEGKVVFDGTDLASLSKRELRERCGDIQMIFQDPYSSLNPRMTVRQVLREVLLHRGACERDKVDAEVMRLLGLVGLSEDQADRLPSAFSGGQRQRIGIARALAARPKLIIADEPVSALDVSIQAQIINLLIDLKERLDLSILFISHDLRVVRYISDRVAVMYLGSIVETATTDELYDHPLHPYTQTLLEAAPSMEESRVKETKTFAKGELPSPINMPSGCRFHPRCPYATERCKTERPCLRDAGDGHLVACHNPLEG</sequence>
<dbReference type="InterPro" id="IPR027417">
    <property type="entry name" value="P-loop_NTPase"/>
</dbReference>
<evidence type="ECO:0000259" key="5">
    <source>
        <dbReference type="PROSITE" id="PS50893"/>
    </source>
</evidence>
<dbReference type="GO" id="GO:0005524">
    <property type="term" value="F:ATP binding"/>
    <property type="evidence" value="ECO:0007669"/>
    <property type="project" value="UniProtKB-KW"/>
</dbReference>
<gene>
    <name evidence="6" type="ORF">IAA19_02595</name>
</gene>
<dbReference type="Gene3D" id="3.40.50.300">
    <property type="entry name" value="P-loop containing nucleotide triphosphate hydrolases"/>
    <property type="match status" value="1"/>
</dbReference>
<name>A0A9D2JE22_9ACTN</name>
<proteinExistence type="inferred from homology"/>
<dbReference type="Proteomes" id="UP000824062">
    <property type="component" value="Unassembled WGS sequence"/>
</dbReference>
<keyword evidence="4 6" id="KW-0067">ATP-binding</keyword>
<dbReference type="InterPro" id="IPR013563">
    <property type="entry name" value="Oligopep_ABC_C"/>
</dbReference>
<dbReference type="PROSITE" id="PS50893">
    <property type="entry name" value="ABC_TRANSPORTER_2"/>
    <property type="match status" value="1"/>
</dbReference>
<dbReference type="PROSITE" id="PS00211">
    <property type="entry name" value="ABC_TRANSPORTER_1"/>
    <property type="match status" value="1"/>
</dbReference>
<protein>
    <submittedName>
        <fullName evidence="6">ABC transporter ATP-binding protein</fullName>
    </submittedName>
</protein>
<feature type="domain" description="ABC transporter" evidence="5">
    <location>
        <begin position="45"/>
        <end position="284"/>
    </location>
</feature>
<dbReference type="GO" id="GO:0015833">
    <property type="term" value="P:peptide transport"/>
    <property type="evidence" value="ECO:0007669"/>
    <property type="project" value="InterPro"/>
</dbReference>
<dbReference type="Pfam" id="PF00005">
    <property type="entry name" value="ABC_tran"/>
    <property type="match status" value="1"/>
</dbReference>
<reference evidence="6" key="1">
    <citation type="journal article" date="2021" name="PeerJ">
        <title>Extensive microbial diversity within the chicken gut microbiome revealed by metagenomics and culture.</title>
        <authorList>
            <person name="Gilroy R."/>
            <person name="Ravi A."/>
            <person name="Getino M."/>
            <person name="Pursley I."/>
            <person name="Horton D.L."/>
            <person name="Alikhan N.F."/>
            <person name="Baker D."/>
            <person name="Gharbi K."/>
            <person name="Hall N."/>
            <person name="Watson M."/>
            <person name="Adriaenssens E.M."/>
            <person name="Foster-Nyarko E."/>
            <person name="Jarju S."/>
            <person name="Secka A."/>
            <person name="Antonio M."/>
            <person name="Oren A."/>
            <person name="Chaudhuri R.R."/>
            <person name="La Ragione R."/>
            <person name="Hildebrand F."/>
            <person name="Pallen M.J."/>
        </authorList>
    </citation>
    <scope>NUCLEOTIDE SEQUENCE</scope>
    <source>
        <strain evidence="6">ChiHjej12B11-14209</strain>
    </source>
</reference>
<dbReference type="NCBIfam" id="TIGR01727">
    <property type="entry name" value="oligo_HPY"/>
    <property type="match status" value="1"/>
</dbReference>
<comment type="similarity">
    <text evidence="1">Belongs to the ABC transporter superfamily.</text>
</comment>
<dbReference type="InterPro" id="IPR003593">
    <property type="entry name" value="AAA+_ATPase"/>
</dbReference>
<organism evidence="6 7">
    <name type="scientific">Candidatus Olsenella pullistercoris</name>
    <dbReference type="NCBI Taxonomy" id="2838712"/>
    <lineage>
        <taxon>Bacteria</taxon>
        <taxon>Bacillati</taxon>
        <taxon>Actinomycetota</taxon>
        <taxon>Coriobacteriia</taxon>
        <taxon>Coriobacteriales</taxon>
        <taxon>Atopobiaceae</taxon>
        <taxon>Olsenella</taxon>
    </lineage>
</organism>
<accession>A0A9D2JE22</accession>
<dbReference type="EMBL" id="DXBM01000025">
    <property type="protein sequence ID" value="HIZ45892.1"/>
    <property type="molecule type" value="Genomic_DNA"/>
</dbReference>
<dbReference type="SMART" id="SM00382">
    <property type="entry name" value="AAA"/>
    <property type="match status" value="1"/>
</dbReference>
<dbReference type="CDD" id="cd03257">
    <property type="entry name" value="ABC_NikE_OppD_transporters"/>
    <property type="match status" value="1"/>
</dbReference>
<dbReference type="FunFam" id="3.40.50.300:FF:000016">
    <property type="entry name" value="Oligopeptide ABC transporter ATP-binding component"/>
    <property type="match status" value="1"/>
</dbReference>
<comment type="caution">
    <text evidence="6">The sequence shown here is derived from an EMBL/GenBank/DDBJ whole genome shotgun (WGS) entry which is preliminary data.</text>
</comment>
<evidence type="ECO:0000313" key="6">
    <source>
        <dbReference type="EMBL" id="HIZ45892.1"/>
    </source>
</evidence>
<dbReference type="InterPro" id="IPR050319">
    <property type="entry name" value="ABC_transp_ATP-bind"/>
</dbReference>
<evidence type="ECO:0000256" key="3">
    <source>
        <dbReference type="ARBA" id="ARBA00022741"/>
    </source>
</evidence>
<reference evidence="6" key="2">
    <citation type="submission" date="2021-04" db="EMBL/GenBank/DDBJ databases">
        <authorList>
            <person name="Gilroy R."/>
        </authorList>
    </citation>
    <scope>NUCLEOTIDE SEQUENCE</scope>
    <source>
        <strain evidence="6">ChiHjej12B11-14209</strain>
    </source>
</reference>
<evidence type="ECO:0000256" key="4">
    <source>
        <dbReference type="ARBA" id="ARBA00022840"/>
    </source>
</evidence>
<dbReference type="InterPro" id="IPR003439">
    <property type="entry name" value="ABC_transporter-like_ATP-bd"/>
</dbReference>
<keyword evidence="2" id="KW-0813">Transport</keyword>
<evidence type="ECO:0000256" key="2">
    <source>
        <dbReference type="ARBA" id="ARBA00022448"/>
    </source>
</evidence>
<dbReference type="InterPro" id="IPR017871">
    <property type="entry name" value="ABC_transporter-like_CS"/>
</dbReference>
<dbReference type="Pfam" id="PF08352">
    <property type="entry name" value="oligo_HPY"/>
    <property type="match status" value="1"/>
</dbReference>
<evidence type="ECO:0000313" key="7">
    <source>
        <dbReference type="Proteomes" id="UP000824062"/>
    </source>
</evidence>
<dbReference type="SUPFAM" id="SSF52540">
    <property type="entry name" value="P-loop containing nucleoside triphosphate hydrolases"/>
    <property type="match status" value="1"/>
</dbReference>
<keyword evidence="3" id="KW-0547">Nucleotide-binding</keyword>
<evidence type="ECO:0000256" key="1">
    <source>
        <dbReference type="ARBA" id="ARBA00005417"/>
    </source>
</evidence>
<dbReference type="GO" id="GO:0016887">
    <property type="term" value="F:ATP hydrolysis activity"/>
    <property type="evidence" value="ECO:0007669"/>
    <property type="project" value="InterPro"/>
</dbReference>